<name>D1YYW5_METPS</name>
<evidence type="ECO:0000259" key="15">
    <source>
        <dbReference type="Pfam" id="PF00291"/>
    </source>
</evidence>
<dbReference type="STRING" id="304371.MCP_1565"/>
<feature type="modified residue" description="N6-(pyridoxal phosphate)lysine" evidence="14">
    <location>
        <position position="103"/>
    </location>
</feature>
<keyword evidence="8 12" id="KW-0663">Pyridoxal phosphate</keyword>
<reference evidence="16 17" key="1">
    <citation type="journal article" date="2007" name="Appl. Environ. Microbiol.">
        <title>Isolation of key methanogens for global methane emission from rice paddy fields: a novel isolate affiliated with the clone cluster rice cluster I.</title>
        <authorList>
            <person name="Sakai S."/>
            <person name="Imachi H."/>
            <person name="Sekiguchi Y."/>
            <person name="Ohashi A."/>
            <person name="Harada H."/>
            <person name="Kamagata Y."/>
        </authorList>
    </citation>
    <scope>NUCLEOTIDE SEQUENCE [LARGE SCALE GENOMIC DNA]</scope>
    <source>
        <strain evidence="17">DSM 17711 / JCM 13418 / NBRC 101707 / SANAE</strain>
    </source>
</reference>
<dbReference type="FunFam" id="3.40.50.1100:FF:000014">
    <property type="entry name" value="Threonine synthase"/>
    <property type="match status" value="1"/>
</dbReference>
<dbReference type="CDD" id="cd01563">
    <property type="entry name" value="Thr-synth_1"/>
    <property type="match status" value="1"/>
</dbReference>
<dbReference type="EMBL" id="AP011532">
    <property type="protein sequence ID" value="BAI61637.1"/>
    <property type="molecule type" value="Genomic_DNA"/>
</dbReference>
<evidence type="ECO:0000256" key="1">
    <source>
        <dbReference type="ARBA" id="ARBA00001933"/>
    </source>
</evidence>
<dbReference type="InParanoid" id="D1YYW5"/>
<dbReference type="InterPro" id="IPR004450">
    <property type="entry name" value="Thr_synthase-like"/>
</dbReference>
<dbReference type="PIRSF" id="PIRSF038945">
    <property type="entry name" value="Thr_synthase"/>
    <property type="match status" value="1"/>
</dbReference>
<keyword evidence="7 12" id="KW-0791">Threonine biosynthesis</keyword>
<dbReference type="OrthoDB" id="6371at2157"/>
<reference evidence="16 17" key="2">
    <citation type="journal article" date="2008" name="Int. J. Syst. Evol. Microbiol.">
        <title>Methanocella paludicola gen. nov., sp. nov., a methane-producing archaeon, the first isolate of the lineage 'Rice Cluster I', and proposal of the new archaeal order Methanocellales ord. nov.</title>
        <authorList>
            <person name="Sakai S."/>
            <person name="Imachi H."/>
            <person name="Hanada S."/>
            <person name="Ohashi A."/>
            <person name="Harada H."/>
            <person name="Kamagata Y."/>
        </authorList>
    </citation>
    <scope>NUCLEOTIDE SEQUENCE [LARGE SCALE GENOMIC DNA]</scope>
    <source>
        <strain evidence="17">DSM 17711 / JCM 13418 / NBRC 101707 / SANAE</strain>
    </source>
</reference>
<evidence type="ECO:0000256" key="4">
    <source>
        <dbReference type="ARBA" id="ARBA00013028"/>
    </source>
</evidence>
<evidence type="ECO:0000313" key="17">
    <source>
        <dbReference type="Proteomes" id="UP000001882"/>
    </source>
</evidence>
<keyword evidence="6 12" id="KW-0028">Amino-acid biosynthesis</keyword>
<evidence type="ECO:0000256" key="11">
    <source>
        <dbReference type="NCBIfam" id="TIGR00260"/>
    </source>
</evidence>
<dbReference type="InterPro" id="IPR050147">
    <property type="entry name" value="Ser/Thr_Dehydratase"/>
</dbReference>
<organism evidence="16 17">
    <name type="scientific">Methanocella paludicola (strain DSM 17711 / JCM 13418 / NBRC 101707 / SANAE)</name>
    <dbReference type="NCBI Taxonomy" id="304371"/>
    <lineage>
        <taxon>Archaea</taxon>
        <taxon>Methanobacteriati</taxon>
        <taxon>Methanobacteriota</taxon>
        <taxon>Stenosarchaea group</taxon>
        <taxon>Methanomicrobia</taxon>
        <taxon>Methanocellales</taxon>
        <taxon>Methanocellaceae</taxon>
        <taxon>Methanocella</taxon>
    </lineage>
</organism>
<dbReference type="PANTHER" id="PTHR48078:SF6">
    <property type="entry name" value="L-THREONINE DEHYDRATASE CATABOLIC TDCB"/>
    <property type="match status" value="1"/>
</dbReference>
<sequence>MYHLECIKCGAKYPADEVIYTCKKCDGLLDVVYDYSKIHLTREDLKGPLSVWKYKALLPVSGEPVTLKEGGTPIYHMKKIGAEIGLKEAYAKHEGMNPSGSFKDRGMTVGVSKALELGMKSVACASTGNTSASLAVYGARAGIPVIVLLPQGKVALGKVAQALMHGARVISVKGNFDDALRLVRELCIENGIYLLNSINPYRLEGQKTIGFEIVDYFGWEVPDRIILPVGNAGNITAIYKGLNEMKKLGIIDRIPKMTGIQAEGSAPIAKAIKSGAANISVEEHPETVATAIRIGDPVNAVKALNAIRKSGGTAETVTDEEILNAQKMLAVKEGIGVEPASAASVAGLIKLRNMGVIEDDERVVCVVTGHLLKDPETVIKNCDKPIEVEASEEAIEKVLGIKKMKVKAK</sequence>
<dbReference type="GeneID" id="8681499"/>
<dbReference type="GO" id="GO:0006565">
    <property type="term" value="P:L-serine catabolic process"/>
    <property type="evidence" value="ECO:0007669"/>
    <property type="project" value="TreeGrafter"/>
</dbReference>
<dbReference type="InterPro" id="IPR001926">
    <property type="entry name" value="TrpB-like_PALP"/>
</dbReference>
<dbReference type="GO" id="GO:0009097">
    <property type="term" value="P:isoleucine biosynthetic process"/>
    <property type="evidence" value="ECO:0007669"/>
    <property type="project" value="TreeGrafter"/>
</dbReference>
<evidence type="ECO:0000256" key="10">
    <source>
        <dbReference type="ARBA" id="ARBA00049144"/>
    </source>
</evidence>
<dbReference type="GO" id="GO:0003941">
    <property type="term" value="F:L-serine ammonia-lyase activity"/>
    <property type="evidence" value="ECO:0007669"/>
    <property type="project" value="TreeGrafter"/>
</dbReference>
<dbReference type="InterPro" id="IPR000634">
    <property type="entry name" value="Ser/Thr_deHydtase_PyrdxlP-BS"/>
</dbReference>
<dbReference type="GO" id="GO:0009088">
    <property type="term" value="P:threonine biosynthetic process"/>
    <property type="evidence" value="ECO:0007669"/>
    <property type="project" value="UniProtKB-UniRule"/>
</dbReference>
<dbReference type="SUPFAM" id="SSF53686">
    <property type="entry name" value="Tryptophan synthase beta subunit-like PLP-dependent enzymes"/>
    <property type="match status" value="1"/>
</dbReference>
<dbReference type="PROSITE" id="PS00165">
    <property type="entry name" value="DEHYDRATASE_SER_THR"/>
    <property type="match status" value="1"/>
</dbReference>
<evidence type="ECO:0000256" key="12">
    <source>
        <dbReference type="PIRNR" id="PIRNR038945"/>
    </source>
</evidence>
<dbReference type="eggNOG" id="arCOG01434">
    <property type="taxonomic scope" value="Archaea"/>
</dbReference>
<reference evidence="17" key="3">
    <citation type="journal article" date="2011" name="PLoS ONE">
        <title>Genome sequence of a mesophilic hydrogenotrophic methanogen Methanocella paludicola, the first cultivated representative of the order Methanocellales.</title>
        <authorList>
            <person name="Sakai S."/>
            <person name="Takaki Y."/>
            <person name="Shimamura S."/>
            <person name="Sekine M."/>
            <person name="Tajima T."/>
            <person name="Kosugi H."/>
            <person name="Ichikawa N."/>
            <person name="Tasumi E."/>
            <person name="Hiraki A.T."/>
            <person name="Shimizu A."/>
            <person name="Kato Y."/>
            <person name="Nishiko R."/>
            <person name="Mori K."/>
            <person name="Fujita N."/>
            <person name="Imachi H."/>
            <person name="Takai K."/>
        </authorList>
    </citation>
    <scope>NUCLEOTIDE SEQUENCE [LARGE SCALE GENOMIC DNA]</scope>
    <source>
        <strain evidence="17">DSM 17711 / JCM 13418 / NBRC 101707 / SANAE</strain>
    </source>
</reference>
<comment type="catalytic activity">
    <reaction evidence="10 12">
        <text>O-phospho-L-homoserine + H2O = L-threonine + phosphate</text>
        <dbReference type="Rhea" id="RHEA:10840"/>
        <dbReference type="ChEBI" id="CHEBI:15377"/>
        <dbReference type="ChEBI" id="CHEBI:43474"/>
        <dbReference type="ChEBI" id="CHEBI:57590"/>
        <dbReference type="ChEBI" id="CHEBI:57926"/>
        <dbReference type="EC" id="4.2.3.1"/>
    </reaction>
</comment>
<evidence type="ECO:0000256" key="2">
    <source>
        <dbReference type="ARBA" id="ARBA00004979"/>
    </source>
</evidence>
<dbReference type="GO" id="GO:0006567">
    <property type="term" value="P:L-threonine catabolic process"/>
    <property type="evidence" value="ECO:0007669"/>
    <property type="project" value="TreeGrafter"/>
</dbReference>
<protein>
    <recommendedName>
        <fullName evidence="5 11">Threonine synthase</fullName>
        <ecNumber evidence="4 11">4.2.3.1</ecNumber>
    </recommendedName>
</protein>
<feature type="binding site" evidence="13">
    <location>
        <position position="129"/>
    </location>
    <ligand>
        <name>pyridoxal 5'-phosphate</name>
        <dbReference type="ChEBI" id="CHEBI:597326"/>
    </ligand>
</feature>
<dbReference type="NCBIfam" id="TIGR00260">
    <property type="entry name" value="thrC"/>
    <property type="match status" value="1"/>
</dbReference>
<evidence type="ECO:0000313" key="16">
    <source>
        <dbReference type="EMBL" id="BAI61637.1"/>
    </source>
</evidence>
<comment type="pathway">
    <text evidence="2 12">Amino-acid biosynthesis; L-threonine biosynthesis; L-threonine from L-aspartate: step 5/5.</text>
</comment>
<feature type="domain" description="Tryptophan synthase beta chain-like PALP" evidence="15">
    <location>
        <begin position="65"/>
        <end position="369"/>
    </location>
</feature>
<dbReference type="RefSeq" id="WP_012900316.1">
    <property type="nucleotide sequence ID" value="NC_013665.1"/>
</dbReference>
<dbReference type="NCBIfam" id="NF006050">
    <property type="entry name" value="PRK08197.1"/>
    <property type="match status" value="1"/>
</dbReference>
<dbReference type="GO" id="GO:0004795">
    <property type="term" value="F:threonine synthase activity"/>
    <property type="evidence" value="ECO:0007669"/>
    <property type="project" value="UniProtKB-UniRule"/>
</dbReference>
<evidence type="ECO:0000256" key="5">
    <source>
        <dbReference type="ARBA" id="ARBA00018679"/>
    </source>
</evidence>
<comment type="function">
    <text evidence="12">Catalyzes the gamma-elimination of phosphate from L-phosphohomoserine and the beta-addition of water to produce L-threonine.</text>
</comment>
<evidence type="ECO:0000256" key="13">
    <source>
        <dbReference type="PIRSR" id="PIRSR038945-1"/>
    </source>
</evidence>
<evidence type="ECO:0000256" key="8">
    <source>
        <dbReference type="ARBA" id="ARBA00022898"/>
    </source>
</evidence>
<evidence type="ECO:0000256" key="9">
    <source>
        <dbReference type="ARBA" id="ARBA00023239"/>
    </source>
</evidence>
<dbReference type="AlphaFoldDB" id="D1YYW5"/>
<dbReference type="InterPro" id="IPR036052">
    <property type="entry name" value="TrpB-like_PALP_sf"/>
</dbReference>
<dbReference type="Proteomes" id="UP000001882">
    <property type="component" value="Chromosome"/>
</dbReference>
<dbReference type="Pfam" id="PF00291">
    <property type="entry name" value="PALP"/>
    <property type="match status" value="1"/>
</dbReference>
<feature type="binding site" evidence="13">
    <location>
        <begin position="230"/>
        <end position="234"/>
    </location>
    <ligand>
        <name>pyridoxal 5'-phosphate</name>
        <dbReference type="ChEBI" id="CHEBI:597326"/>
    </ligand>
</feature>
<evidence type="ECO:0000256" key="3">
    <source>
        <dbReference type="ARBA" id="ARBA00005517"/>
    </source>
</evidence>
<feature type="binding site" evidence="13">
    <location>
        <position position="368"/>
    </location>
    <ligand>
        <name>pyridoxal 5'-phosphate</name>
        <dbReference type="ChEBI" id="CHEBI:597326"/>
    </ligand>
</feature>
<dbReference type="PANTHER" id="PTHR48078">
    <property type="entry name" value="THREONINE DEHYDRATASE, MITOCHONDRIAL-RELATED"/>
    <property type="match status" value="1"/>
</dbReference>
<comment type="cofactor">
    <cofactor evidence="1 12 13">
        <name>pyridoxal 5'-phosphate</name>
        <dbReference type="ChEBI" id="CHEBI:597326"/>
    </cofactor>
</comment>
<keyword evidence="9 12" id="KW-0456">Lyase</keyword>
<dbReference type="FunCoup" id="D1YYW5">
    <property type="interactions" value="99"/>
</dbReference>
<dbReference type="EC" id="4.2.3.1" evidence="4 11"/>
<dbReference type="FunFam" id="3.40.50.1100:FF:000013">
    <property type="entry name" value="Threonine synthase"/>
    <property type="match status" value="1"/>
</dbReference>
<dbReference type="PATRIC" id="fig|304371.9.peg.1601"/>
<evidence type="ECO:0000256" key="14">
    <source>
        <dbReference type="PIRSR" id="PIRSR038945-2"/>
    </source>
</evidence>
<dbReference type="GO" id="GO:0004794">
    <property type="term" value="F:threonine deaminase activity"/>
    <property type="evidence" value="ECO:0007669"/>
    <property type="project" value="TreeGrafter"/>
</dbReference>
<dbReference type="KEGG" id="mpd:MCP_1565"/>
<evidence type="ECO:0000256" key="6">
    <source>
        <dbReference type="ARBA" id="ARBA00022605"/>
    </source>
</evidence>
<dbReference type="InterPro" id="IPR026260">
    <property type="entry name" value="Thr_Synthase_bac/arc"/>
</dbReference>
<dbReference type="UniPathway" id="UPA00050">
    <property type="reaction ID" value="UER00065"/>
</dbReference>
<dbReference type="Gene3D" id="3.40.50.1100">
    <property type="match status" value="2"/>
</dbReference>
<dbReference type="GO" id="GO:0030170">
    <property type="term" value="F:pyridoxal phosphate binding"/>
    <property type="evidence" value="ECO:0007669"/>
    <property type="project" value="InterPro"/>
</dbReference>
<evidence type="ECO:0000256" key="7">
    <source>
        <dbReference type="ARBA" id="ARBA00022697"/>
    </source>
</evidence>
<proteinExistence type="inferred from homology"/>
<accession>D1YYW5</accession>
<comment type="similarity">
    <text evidence="3 12">Belongs to the threonine synthase family.</text>
</comment>
<gene>
    <name evidence="16" type="primary">thrC</name>
    <name evidence="16" type="ordered locus">MCP_1565</name>
</gene>
<keyword evidence="17" id="KW-1185">Reference proteome</keyword>